<evidence type="ECO:0000256" key="3">
    <source>
        <dbReference type="ARBA" id="ARBA00023002"/>
    </source>
</evidence>
<keyword evidence="3" id="KW-0560">Oxidoreductase</keyword>
<evidence type="ECO:0000256" key="1">
    <source>
        <dbReference type="ARBA" id="ARBA00001962"/>
    </source>
</evidence>
<dbReference type="Proteomes" id="UP000241074">
    <property type="component" value="Chromosome"/>
</dbReference>
<feature type="domain" description="Lipoxygenase" evidence="5">
    <location>
        <begin position="9"/>
        <end position="636"/>
    </location>
</feature>
<dbReference type="GO" id="GO:0016702">
    <property type="term" value="F:oxidoreductase activity, acting on single donors with incorporation of molecular oxygen, incorporation of two atoms of oxygen"/>
    <property type="evidence" value="ECO:0007669"/>
    <property type="project" value="InterPro"/>
</dbReference>
<dbReference type="PROSITE" id="PS51393">
    <property type="entry name" value="LIPOXYGENASE_3"/>
    <property type="match status" value="1"/>
</dbReference>
<keyword evidence="4" id="KW-0408">Iron</keyword>
<evidence type="ECO:0000256" key="2">
    <source>
        <dbReference type="ARBA" id="ARBA00022723"/>
    </source>
</evidence>
<dbReference type="PRINTS" id="PR00087">
    <property type="entry name" value="LIPOXYGENASE"/>
</dbReference>
<dbReference type="InterPro" id="IPR013819">
    <property type="entry name" value="LipOase_C"/>
</dbReference>
<gene>
    <name evidence="6" type="ORF">C7S18_08820</name>
</gene>
<dbReference type="OrthoDB" id="5912511at2"/>
<dbReference type="SUPFAM" id="SSF48484">
    <property type="entry name" value="Lipoxigenase"/>
    <property type="match status" value="1"/>
</dbReference>
<evidence type="ECO:0000313" key="6">
    <source>
        <dbReference type="EMBL" id="AVQ00059.1"/>
    </source>
</evidence>
<evidence type="ECO:0000313" key="7">
    <source>
        <dbReference type="Proteomes" id="UP000241074"/>
    </source>
</evidence>
<dbReference type="PANTHER" id="PTHR11771">
    <property type="entry name" value="LIPOXYGENASE"/>
    <property type="match status" value="1"/>
</dbReference>
<comment type="cofactor">
    <cofactor evidence="1">
        <name>Fe cation</name>
        <dbReference type="ChEBI" id="CHEBI:24875"/>
    </cofactor>
</comment>
<dbReference type="InterPro" id="IPR020833">
    <property type="entry name" value="LipOase_Fe_BS"/>
</dbReference>
<keyword evidence="2" id="KW-0479">Metal-binding</keyword>
<dbReference type="KEGG" id="xba:C7S18_08820"/>
<sequence>MSLFSRVRPTLPQNDSPAAQQQRQEALLDEQSKYVWKDDFETLPGIPLAASVPRDDRPTITWLLEVADVGIDIVANQILAQTGRGDSLKSQTAAAAIRPHLDSMRQTIATIRSEQKATPDSPLRIVDHVAGTLLSLHRSRLDNELKTLQNMIAATYLGKLENPSLEQYRKLFVTLPLPAIADTFMDDATFARMRVAGPNSVLIAGLSAWPLKFGLSEAQYQSVMGTNDSLASALTEQRLYWLDYEELSTLKTGTTGGKPKFLCAPLALFAIPKGGGALTPVAIQLGQSPADGLFLRVSDQNSPDWWSWQMAKTFVQAAEGNYHELFVHLARTHLVIEAFAVATHRRLAPEHPLNVLLLPHFEGTLFINNSAAGSLIAEGGPIDHIFAGQITSTQTLAGSDRLAFDVTAHMLPNDLASRRVADVAALPDYPYRDDALLVWQAIQDWVRQYVSVYYLNDANVAGDTELQGWRDELLGLGKIKGLPELKDRETLISVVTMVIFTASAQHAAVNFPQKDLMSFAPAISGAAWAPVPKPDQPQSEAAWLKLLPPIKEAQEQLNVLWLLGSVHYRPLGDYRVNHWPYLPWFQDPRITGKNGPLARFKLALKAVEMEIDNRNAEREVPYPYLQPSLIPTSINI</sequence>
<organism evidence="6 7">
    <name type="scientific">Ahniella affigens</name>
    <dbReference type="NCBI Taxonomy" id="2021234"/>
    <lineage>
        <taxon>Bacteria</taxon>
        <taxon>Pseudomonadati</taxon>
        <taxon>Pseudomonadota</taxon>
        <taxon>Gammaproteobacteria</taxon>
        <taxon>Lysobacterales</taxon>
        <taxon>Rhodanobacteraceae</taxon>
        <taxon>Ahniella</taxon>
    </lineage>
</organism>
<dbReference type="Gene3D" id="1.20.245.10">
    <property type="entry name" value="Lipoxygenase-1, Domain 5"/>
    <property type="match status" value="1"/>
</dbReference>
<proteinExistence type="predicted"/>
<name>A0A2P1PYZ2_9GAMM</name>
<dbReference type="Gene3D" id="3.10.450.60">
    <property type="match status" value="1"/>
</dbReference>
<dbReference type="AlphaFoldDB" id="A0A2P1PYZ2"/>
<evidence type="ECO:0000256" key="4">
    <source>
        <dbReference type="ARBA" id="ARBA00023004"/>
    </source>
</evidence>
<evidence type="ECO:0000259" key="5">
    <source>
        <dbReference type="PROSITE" id="PS51393"/>
    </source>
</evidence>
<protein>
    <submittedName>
        <fullName evidence="6">Arachidonate 15-lipoxygenase</fullName>
    </submittedName>
</protein>
<keyword evidence="7" id="KW-1185">Reference proteome</keyword>
<dbReference type="InterPro" id="IPR000907">
    <property type="entry name" value="LipOase"/>
</dbReference>
<dbReference type="PROSITE" id="PS00711">
    <property type="entry name" value="LIPOXYGENASE_1"/>
    <property type="match status" value="1"/>
</dbReference>
<accession>A0A2P1PYZ2</accession>
<dbReference type="Pfam" id="PF00305">
    <property type="entry name" value="Lipoxygenase"/>
    <property type="match status" value="1"/>
</dbReference>
<dbReference type="GO" id="GO:0034440">
    <property type="term" value="P:lipid oxidation"/>
    <property type="evidence" value="ECO:0007669"/>
    <property type="project" value="InterPro"/>
</dbReference>
<dbReference type="EMBL" id="CP027860">
    <property type="protein sequence ID" value="AVQ00059.1"/>
    <property type="molecule type" value="Genomic_DNA"/>
</dbReference>
<dbReference type="InterPro" id="IPR036226">
    <property type="entry name" value="LipOase_C_sf"/>
</dbReference>
<reference evidence="6 7" key="1">
    <citation type="submission" date="2018-03" db="EMBL/GenBank/DDBJ databases">
        <title>Ahniella affigens gen. nov., sp. nov., a gammaproteobacterium isolated from sandy soil near a stream.</title>
        <authorList>
            <person name="Ko Y."/>
            <person name="Kim J.-H."/>
        </authorList>
    </citation>
    <scope>NUCLEOTIDE SEQUENCE [LARGE SCALE GENOMIC DNA]</scope>
    <source>
        <strain evidence="6 7">D13</strain>
    </source>
</reference>
<dbReference type="RefSeq" id="WP_106893977.1">
    <property type="nucleotide sequence ID" value="NZ_CP027860.1"/>
</dbReference>
<reference evidence="6 7" key="2">
    <citation type="submission" date="2018-03" db="EMBL/GenBank/DDBJ databases">
        <authorList>
            <person name="Keele B.F."/>
        </authorList>
    </citation>
    <scope>NUCLEOTIDE SEQUENCE [LARGE SCALE GENOMIC DNA]</scope>
    <source>
        <strain evidence="6 7">D13</strain>
    </source>
</reference>
<dbReference type="GO" id="GO:0046872">
    <property type="term" value="F:metal ion binding"/>
    <property type="evidence" value="ECO:0007669"/>
    <property type="project" value="UniProtKB-KW"/>
</dbReference>